<dbReference type="SMART" id="SM00490">
    <property type="entry name" value="HELICc"/>
    <property type="match status" value="1"/>
</dbReference>
<dbReference type="PANTHER" id="PTHR10799">
    <property type="entry name" value="SNF2/RAD54 HELICASE FAMILY"/>
    <property type="match status" value="1"/>
</dbReference>
<name>A0A5M8IBW6_CHLPH</name>
<evidence type="ECO:0000256" key="1">
    <source>
        <dbReference type="ARBA" id="ARBA00022741"/>
    </source>
</evidence>
<sequence length="965" mass="110521">MSITPYHGKYFAYDLTRRASNGMDRLSMALFDAAVDLNPHQIEAALFALQSPLSKGVILADEVGLGKTIEAGIVLCQFWAERKRRMLVICPASLRKQWALELQEKFNLPTQVLDAKAYREAQRNGRDPLNEKCVLIISLNYANALREELKRVAWDLVVMDEAHKLRNAYRPSNKVGQGIRWATEDCRKLLLTATPLQNSLLELYGLSTLIDERLFGDADSFRSQYASAGGDLEALRHRLSGFCKRTLRNQVTEYIRYTERHPITRPFSPSDNEHSLYEAVSRFLQQEESYALPKRQRHLTALILRKLLASSSLAIADTLDTLRLRLESLRDENSNHDAEFAERIIEAEEIESDVLDEILAEPESAEVDNEPETIDRQKLREEIDILQRLATWARSIGTDTKTQTLLAALDIGFDQMKSIGASRKALIFTESRRTQEYLKSFLDSQGYRGKVVLFNGTNAGQEATEIYAQWIEKNRDTGRASGSRDVDVRTALIEYFRDEASIMVATEAASEGINLQFCSLVINYDLPWNPQRIEQRIGRCHRYGQQHDVVVINFLNERNEADRRVLELLGEKFSLFSGVFGASDEVLGTIESGVDFEKRILSIYQECRTPEEIDAAFHVLQSEMDEQISTRMADTRRTLFENFDEDVHQRLRMQLNDTKAQLDRFSQRFWLLTRFMLEDDARFDDDALAFDLERTPSQEILTGRYHLISKSTPRAIQDAGDPGSEEQSQFLYRLSHPLGEHVVESAKALSTAPAEIVFDLSQHSARIHAVEALRGKKGFLTLTRLVVESYEREEYLLFSGFDDSGASLDQETMEKLFICLGSEAGNIEIPATVQKRLQAEAQLHAKATVSCSLEQNSVHFNQAREKLEKWADDMVLSAEKALSDTKELIKAQRRQARLAVTLDEQHLIQQQIQKLEKQQRRQRQEIFKVEDEIMEKRDSLITSLERRLTQNTTTEELFTIRWAVK</sequence>
<feature type="coiled-coil region" evidence="5">
    <location>
        <begin position="905"/>
        <end position="932"/>
    </location>
</feature>
<organism evidence="8 9">
    <name type="scientific">Chlorobium phaeovibrioides</name>
    <dbReference type="NCBI Taxonomy" id="1094"/>
    <lineage>
        <taxon>Bacteria</taxon>
        <taxon>Pseudomonadati</taxon>
        <taxon>Chlorobiota</taxon>
        <taxon>Chlorobiia</taxon>
        <taxon>Chlorobiales</taxon>
        <taxon>Chlorobiaceae</taxon>
        <taxon>Chlorobium/Pelodictyon group</taxon>
        <taxon>Chlorobium</taxon>
    </lineage>
</organism>
<dbReference type="RefSeq" id="WP_151419379.1">
    <property type="nucleotide sequence ID" value="NZ_VMRG01000001.1"/>
</dbReference>
<evidence type="ECO:0000256" key="5">
    <source>
        <dbReference type="SAM" id="Coils"/>
    </source>
</evidence>
<dbReference type="EMBL" id="VMRG01000001">
    <property type="protein sequence ID" value="KAA6232517.1"/>
    <property type="molecule type" value="Genomic_DNA"/>
</dbReference>
<dbReference type="PROSITE" id="PS51192">
    <property type="entry name" value="HELICASE_ATP_BIND_1"/>
    <property type="match status" value="1"/>
</dbReference>
<dbReference type="InterPro" id="IPR057342">
    <property type="entry name" value="DEXDc_RapA"/>
</dbReference>
<gene>
    <name evidence="8" type="ORF">FP507_05035</name>
</gene>
<dbReference type="PROSITE" id="PS51194">
    <property type="entry name" value="HELICASE_CTER"/>
    <property type="match status" value="1"/>
</dbReference>
<dbReference type="InterPro" id="IPR014001">
    <property type="entry name" value="Helicase_ATP-bd"/>
</dbReference>
<dbReference type="InterPro" id="IPR038718">
    <property type="entry name" value="SNF2-like_sf"/>
</dbReference>
<evidence type="ECO:0000256" key="4">
    <source>
        <dbReference type="ARBA" id="ARBA00022840"/>
    </source>
</evidence>
<evidence type="ECO:0000256" key="3">
    <source>
        <dbReference type="ARBA" id="ARBA00022806"/>
    </source>
</evidence>
<protein>
    <submittedName>
        <fullName evidence="8">DEAD/DEAH box helicase</fullName>
    </submittedName>
</protein>
<dbReference type="InterPro" id="IPR049730">
    <property type="entry name" value="SNF2/RAD54-like_C"/>
</dbReference>
<dbReference type="GO" id="GO:0016787">
    <property type="term" value="F:hydrolase activity"/>
    <property type="evidence" value="ECO:0007669"/>
    <property type="project" value="UniProtKB-KW"/>
</dbReference>
<feature type="domain" description="Helicase ATP-binding" evidence="6">
    <location>
        <begin position="48"/>
        <end position="213"/>
    </location>
</feature>
<dbReference type="Gene3D" id="3.40.50.300">
    <property type="entry name" value="P-loop containing nucleotide triphosphate hydrolases"/>
    <property type="match status" value="1"/>
</dbReference>
<dbReference type="SUPFAM" id="SSF52540">
    <property type="entry name" value="P-loop containing nucleoside triphosphate hydrolases"/>
    <property type="match status" value="2"/>
</dbReference>
<evidence type="ECO:0000313" key="9">
    <source>
        <dbReference type="Proteomes" id="UP000327458"/>
    </source>
</evidence>
<evidence type="ECO:0000256" key="2">
    <source>
        <dbReference type="ARBA" id="ARBA00022801"/>
    </source>
</evidence>
<keyword evidence="1" id="KW-0547">Nucleotide-binding</keyword>
<dbReference type="InterPro" id="IPR027417">
    <property type="entry name" value="P-loop_NTPase"/>
</dbReference>
<evidence type="ECO:0000259" key="7">
    <source>
        <dbReference type="PROSITE" id="PS51194"/>
    </source>
</evidence>
<dbReference type="Proteomes" id="UP000327458">
    <property type="component" value="Unassembled WGS sequence"/>
</dbReference>
<dbReference type="CDD" id="cd18011">
    <property type="entry name" value="DEXDc_RapA"/>
    <property type="match status" value="1"/>
</dbReference>
<keyword evidence="5" id="KW-0175">Coiled coil</keyword>
<dbReference type="GO" id="GO:0004386">
    <property type="term" value="F:helicase activity"/>
    <property type="evidence" value="ECO:0007669"/>
    <property type="project" value="UniProtKB-KW"/>
</dbReference>
<evidence type="ECO:0000259" key="6">
    <source>
        <dbReference type="PROSITE" id="PS51192"/>
    </source>
</evidence>
<dbReference type="Pfam" id="PF00176">
    <property type="entry name" value="SNF2-rel_dom"/>
    <property type="match status" value="1"/>
</dbReference>
<dbReference type="InterPro" id="IPR001650">
    <property type="entry name" value="Helicase_C-like"/>
</dbReference>
<dbReference type="InterPro" id="IPR000330">
    <property type="entry name" value="SNF2_N"/>
</dbReference>
<dbReference type="AlphaFoldDB" id="A0A5M8IBW6"/>
<feature type="domain" description="Helicase C-terminal" evidence="7">
    <location>
        <begin position="412"/>
        <end position="587"/>
    </location>
</feature>
<keyword evidence="3 8" id="KW-0347">Helicase</keyword>
<proteinExistence type="predicted"/>
<comment type="caution">
    <text evidence="8">The sequence shown here is derived from an EMBL/GenBank/DDBJ whole genome shotgun (WGS) entry which is preliminary data.</text>
</comment>
<keyword evidence="2" id="KW-0378">Hydrolase</keyword>
<dbReference type="SMART" id="SM00487">
    <property type="entry name" value="DEXDc"/>
    <property type="match status" value="1"/>
</dbReference>
<dbReference type="GO" id="GO:0005524">
    <property type="term" value="F:ATP binding"/>
    <property type="evidence" value="ECO:0007669"/>
    <property type="project" value="UniProtKB-KW"/>
</dbReference>
<dbReference type="CDD" id="cd18793">
    <property type="entry name" value="SF2_C_SNF"/>
    <property type="match status" value="1"/>
</dbReference>
<accession>A0A5M8IBW6</accession>
<keyword evidence="4" id="KW-0067">ATP-binding</keyword>
<dbReference type="Pfam" id="PF00271">
    <property type="entry name" value="Helicase_C"/>
    <property type="match status" value="1"/>
</dbReference>
<evidence type="ECO:0000313" key="8">
    <source>
        <dbReference type="EMBL" id="KAA6232517.1"/>
    </source>
</evidence>
<reference evidence="8 9" key="1">
    <citation type="submission" date="2019-07" db="EMBL/GenBank/DDBJ databases">
        <title>Draft genome Sequence of Chlorobium phaeovibrioides sp. strain PhvTcv-s14, from the Phylum Chlorobi.</title>
        <authorList>
            <person name="Babenko V."/>
            <person name="Boldyreva D."/>
            <person name="Kanygina A."/>
            <person name="Selezneva O."/>
            <person name="Akopiyan T."/>
            <person name="Lunina O."/>
        </authorList>
    </citation>
    <scope>NUCLEOTIDE SEQUENCE [LARGE SCALE GENOMIC DNA]</scope>
    <source>
        <strain evidence="8 9">GrTcv12</strain>
    </source>
</reference>
<dbReference type="Gene3D" id="3.40.50.10810">
    <property type="entry name" value="Tandem AAA-ATPase domain"/>
    <property type="match status" value="1"/>
</dbReference>